<dbReference type="EMBL" id="FWXH01000007">
    <property type="protein sequence ID" value="SMC24554.1"/>
    <property type="molecule type" value="Genomic_DNA"/>
</dbReference>
<keyword evidence="1" id="KW-0812">Transmembrane</keyword>
<evidence type="ECO:0000313" key="2">
    <source>
        <dbReference type="EMBL" id="SMC24554.1"/>
    </source>
</evidence>
<accession>A0A1W1XL60</accession>
<evidence type="ECO:0000313" key="3">
    <source>
        <dbReference type="Proteomes" id="UP000192468"/>
    </source>
</evidence>
<protein>
    <submittedName>
        <fullName evidence="2">Uncharacterized protein</fullName>
    </submittedName>
</protein>
<reference evidence="2 3" key="1">
    <citation type="submission" date="2017-04" db="EMBL/GenBank/DDBJ databases">
        <authorList>
            <person name="Afonso C.L."/>
            <person name="Miller P.J."/>
            <person name="Scott M.A."/>
            <person name="Spackman E."/>
            <person name="Goraichik I."/>
            <person name="Dimitrov K.M."/>
            <person name="Suarez D.L."/>
            <person name="Swayne D.E."/>
        </authorList>
    </citation>
    <scope>NUCLEOTIDE SEQUENCE [LARGE SCALE GENOMIC DNA]</scope>
    <source>
        <strain evidence="2 3">DSM 12555</strain>
    </source>
</reference>
<feature type="transmembrane region" description="Helical" evidence="1">
    <location>
        <begin position="125"/>
        <end position="142"/>
    </location>
</feature>
<feature type="transmembrane region" description="Helical" evidence="1">
    <location>
        <begin position="6"/>
        <end position="24"/>
    </location>
</feature>
<name>A0A1W1XL60_9CLOT</name>
<dbReference type="AlphaFoldDB" id="A0A1W1XL60"/>
<proteinExistence type="predicted"/>
<keyword evidence="1" id="KW-1133">Transmembrane helix</keyword>
<sequence length="154" mass="17749">MLKVSFLELFFRGFPESILFIWAISLINMKKISKKVWLLLSIFLSIIVYMVRLLPIQFGVHTLITVVFLIISTNYFIKLPLTRAISSSLIVITLLSICEFINSVLLIHLFNIDILNLVNIPSKKILIYMPSLVLFAIFILIFNKFNKNIAKGEN</sequence>
<feature type="transmembrane region" description="Helical" evidence="1">
    <location>
        <begin position="58"/>
        <end position="77"/>
    </location>
</feature>
<keyword evidence="1" id="KW-0472">Membrane</keyword>
<evidence type="ECO:0000256" key="1">
    <source>
        <dbReference type="SAM" id="Phobius"/>
    </source>
</evidence>
<organism evidence="2 3">
    <name type="scientific">Clostridium acidisoli DSM 12555</name>
    <dbReference type="NCBI Taxonomy" id="1121291"/>
    <lineage>
        <taxon>Bacteria</taxon>
        <taxon>Bacillati</taxon>
        <taxon>Bacillota</taxon>
        <taxon>Clostridia</taxon>
        <taxon>Eubacteriales</taxon>
        <taxon>Clostridiaceae</taxon>
        <taxon>Clostridium</taxon>
    </lineage>
</organism>
<keyword evidence="3" id="KW-1185">Reference proteome</keyword>
<dbReference type="Proteomes" id="UP000192468">
    <property type="component" value="Unassembled WGS sequence"/>
</dbReference>
<feature type="transmembrane region" description="Helical" evidence="1">
    <location>
        <begin position="36"/>
        <end position="52"/>
    </location>
</feature>
<dbReference type="STRING" id="1121291.SAMN02745134_02208"/>
<gene>
    <name evidence="2" type="ORF">SAMN02745134_02208</name>
</gene>
<feature type="transmembrane region" description="Helical" evidence="1">
    <location>
        <begin position="89"/>
        <end position="110"/>
    </location>
</feature>